<organism evidence="2 3">
    <name type="scientific">Fulvivirga sedimenti</name>
    <dbReference type="NCBI Taxonomy" id="2879465"/>
    <lineage>
        <taxon>Bacteria</taxon>
        <taxon>Pseudomonadati</taxon>
        <taxon>Bacteroidota</taxon>
        <taxon>Cytophagia</taxon>
        <taxon>Cytophagales</taxon>
        <taxon>Fulvivirgaceae</taxon>
        <taxon>Fulvivirga</taxon>
    </lineage>
</organism>
<dbReference type="Proteomes" id="UP001139409">
    <property type="component" value="Unassembled WGS sequence"/>
</dbReference>
<protein>
    <submittedName>
        <fullName evidence="2">PorT family protein</fullName>
    </submittedName>
</protein>
<dbReference type="EMBL" id="JAIXNE010000005">
    <property type="protein sequence ID" value="MCA6078000.1"/>
    <property type="molecule type" value="Genomic_DNA"/>
</dbReference>
<sequence>MQTFNIRGKFNLRGRKGLIILILLVLPLAAFAQRRKQLNNPNYDRRWLTYGFLLQGQTSSYQIKYSDAFVSDSFDSVYAISPKWSTGFSLGFIVNFRLEEYFDLRLTPTVSFHEYAIDYEYVDEPVDNQLIESTVVELPVMLKYKSARRGNARMYFVGGVKPGFEVSGKNKNEDFGDDYLITKDFNFSGELGFGVDIYYPLFKFSPEIRFSKGFTNLLGDANNAYGAGLDRINTNTVSLILLFQ</sequence>
<evidence type="ECO:0000313" key="2">
    <source>
        <dbReference type="EMBL" id="MCA6078000.1"/>
    </source>
</evidence>
<proteinExistence type="predicted"/>
<gene>
    <name evidence="2" type="ORF">LDX50_24210</name>
</gene>
<dbReference type="RefSeq" id="WP_225698862.1">
    <property type="nucleotide sequence ID" value="NZ_JAIXNE010000005.1"/>
</dbReference>
<keyword evidence="3" id="KW-1185">Reference proteome</keyword>
<comment type="caution">
    <text evidence="2">The sequence shown here is derived from an EMBL/GenBank/DDBJ whole genome shotgun (WGS) entry which is preliminary data.</text>
</comment>
<reference evidence="2" key="1">
    <citation type="submission" date="2021-09" db="EMBL/GenBank/DDBJ databases">
        <title>Fulvivirga sp. isolated from coastal sediment.</title>
        <authorList>
            <person name="Yu H."/>
        </authorList>
    </citation>
    <scope>NUCLEOTIDE SEQUENCE</scope>
    <source>
        <strain evidence="2">1062</strain>
    </source>
</reference>
<accession>A0A9X1HU72</accession>
<feature type="domain" description="Outer membrane protein beta-barrel" evidence="1">
    <location>
        <begin position="79"/>
        <end position="218"/>
    </location>
</feature>
<name>A0A9X1HU72_9BACT</name>
<dbReference type="Pfam" id="PF13568">
    <property type="entry name" value="OMP_b-brl_2"/>
    <property type="match status" value="1"/>
</dbReference>
<dbReference type="InterPro" id="IPR025665">
    <property type="entry name" value="Beta-barrel_OMP_2"/>
</dbReference>
<evidence type="ECO:0000313" key="3">
    <source>
        <dbReference type="Proteomes" id="UP001139409"/>
    </source>
</evidence>
<dbReference type="AlphaFoldDB" id="A0A9X1HU72"/>
<evidence type="ECO:0000259" key="1">
    <source>
        <dbReference type="Pfam" id="PF13568"/>
    </source>
</evidence>